<name>A0A1Y2HK53_9FUNG</name>
<dbReference type="InterPro" id="IPR015943">
    <property type="entry name" value="WD40/YVTN_repeat-like_dom_sf"/>
</dbReference>
<dbReference type="EMBL" id="MCFL01000025">
    <property type="protein sequence ID" value="ORZ34970.1"/>
    <property type="molecule type" value="Genomic_DNA"/>
</dbReference>
<keyword evidence="2" id="KW-1185">Reference proteome</keyword>
<organism evidence="1 2">
    <name type="scientific">Catenaria anguillulae PL171</name>
    <dbReference type="NCBI Taxonomy" id="765915"/>
    <lineage>
        <taxon>Eukaryota</taxon>
        <taxon>Fungi</taxon>
        <taxon>Fungi incertae sedis</taxon>
        <taxon>Blastocladiomycota</taxon>
        <taxon>Blastocladiomycetes</taxon>
        <taxon>Blastocladiales</taxon>
        <taxon>Catenariaceae</taxon>
        <taxon>Catenaria</taxon>
    </lineage>
</organism>
<dbReference type="STRING" id="765915.A0A1Y2HK53"/>
<dbReference type="GO" id="GO:0043291">
    <property type="term" value="C:RAVE complex"/>
    <property type="evidence" value="ECO:0007669"/>
    <property type="project" value="TreeGrafter"/>
</dbReference>
<dbReference type="InterPro" id="IPR036322">
    <property type="entry name" value="WD40_repeat_dom_sf"/>
</dbReference>
<dbReference type="GO" id="GO:0007035">
    <property type="term" value="P:vacuolar acidification"/>
    <property type="evidence" value="ECO:0007669"/>
    <property type="project" value="TreeGrafter"/>
</dbReference>
<accession>A0A1Y2HK53</accession>
<sequence length="432" mass="45991">MSTSISISTSAAAAHAHTHARVHYGVSPASCVAMVHVRDSHSSYVAFASVDAVQLFRIGPAFDHVQSLRPPPSFASFDSAAPSLHVSALAGHASNGNIAVALSDGRLLVYSPEYSLPIGAGIGGAMGVSSWALSYQSTLARPATSLAWAKETLLVADTHSIAAYSSTTNWSQTWAIKCAPDAPIIVLAPSPDNHCLASMSMDDCLVKVWVSSTGGPITSAPPRAHSFFYLPHPQPVTSVSWRRTKSQRVLLANCTDGVARVWKWSPKLKLFLLTVAIDPQTVLEDVGLAPSSCFWLGAEAIAPHPQPSVYLSNSASEKMVRTDPELAELVKEYDELVMSGESNGTVLVWGIRNLSRQTGDTSAALVKVVPNCFRPEHFATLACPHTVQFAFNTSLEHLLLLGASAQGTLSCLSVNIAGQSAFWTEAGKWFEA</sequence>
<dbReference type="AlphaFoldDB" id="A0A1Y2HK53"/>
<evidence type="ECO:0000313" key="1">
    <source>
        <dbReference type="EMBL" id="ORZ34970.1"/>
    </source>
</evidence>
<dbReference type="PANTHER" id="PTHR13950">
    <property type="entry name" value="RABCONNECTIN-RELATED"/>
    <property type="match status" value="1"/>
</dbReference>
<dbReference type="InterPro" id="IPR001680">
    <property type="entry name" value="WD40_rpt"/>
</dbReference>
<dbReference type="Proteomes" id="UP000193411">
    <property type="component" value="Unassembled WGS sequence"/>
</dbReference>
<comment type="caution">
    <text evidence="1">The sequence shown here is derived from an EMBL/GenBank/DDBJ whole genome shotgun (WGS) entry which is preliminary data.</text>
</comment>
<evidence type="ECO:0000313" key="2">
    <source>
        <dbReference type="Proteomes" id="UP000193411"/>
    </source>
</evidence>
<reference evidence="1 2" key="1">
    <citation type="submission" date="2016-07" db="EMBL/GenBank/DDBJ databases">
        <title>Pervasive Adenine N6-methylation of Active Genes in Fungi.</title>
        <authorList>
            <consortium name="DOE Joint Genome Institute"/>
            <person name="Mondo S.J."/>
            <person name="Dannebaum R.O."/>
            <person name="Kuo R.C."/>
            <person name="Labutti K."/>
            <person name="Haridas S."/>
            <person name="Kuo A."/>
            <person name="Salamov A."/>
            <person name="Ahrendt S.R."/>
            <person name="Lipzen A."/>
            <person name="Sullivan W."/>
            <person name="Andreopoulos W.B."/>
            <person name="Clum A."/>
            <person name="Lindquist E."/>
            <person name="Daum C."/>
            <person name="Ramamoorthy G.K."/>
            <person name="Gryganskyi A."/>
            <person name="Culley D."/>
            <person name="Magnuson J.K."/>
            <person name="James T.Y."/>
            <person name="O'Malley M.A."/>
            <person name="Stajich J.E."/>
            <person name="Spatafora J.W."/>
            <person name="Visel A."/>
            <person name="Grigoriev I.V."/>
        </authorList>
    </citation>
    <scope>NUCLEOTIDE SEQUENCE [LARGE SCALE GENOMIC DNA]</scope>
    <source>
        <strain evidence="1 2">PL171</strain>
    </source>
</reference>
<dbReference type="OrthoDB" id="342131at2759"/>
<evidence type="ECO:0008006" key="3">
    <source>
        <dbReference type="Google" id="ProtNLM"/>
    </source>
</evidence>
<dbReference type="SUPFAM" id="SSF50978">
    <property type="entry name" value="WD40 repeat-like"/>
    <property type="match status" value="1"/>
</dbReference>
<dbReference type="PANTHER" id="PTHR13950:SF9">
    <property type="entry name" value="RABCONNECTIN-3A"/>
    <property type="match status" value="1"/>
</dbReference>
<dbReference type="SMART" id="SM00320">
    <property type="entry name" value="WD40"/>
    <property type="match status" value="3"/>
</dbReference>
<protein>
    <recommendedName>
        <fullName evidence="3">WD40-repeat-containing domain protein</fullName>
    </recommendedName>
</protein>
<gene>
    <name evidence="1" type="ORF">BCR44DRAFT_212891</name>
</gene>
<dbReference type="Gene3D" id="2.130.10.10">
    <property type="entry name" value="YVTN repeat-like/Quinoprotein amine dehydrogenase"/>
    <property type="match status" value="1"/>
</dbReference>
<proteinExistence type="predicted"/>
<dbReference type="InterPro" id="IPR052208">
    <property type="entry name" value="DmX-like/RAVE_component"/>
</dbReference>